<gene>
    <name evidence="1" type="ORF">DFR74_117100</name>
</gene>
<evidence type="ECO:0000313" key="1">
    <source>
        <dbReference type="EMBL" id="RBO84279.1"/>
    </source>
</evidence>
<comment type="caution">
    <text evidence="1">The sequence shown here is derived from an EMBL/GenBank/DDBJ whole genome shotgun (WGS) entry which is preliminary data.</text>
</comment>
<evidence type="ECO:0000313" key="2">
    <source>
        <dbReference type="Proteomes" id="UP000252586"/>
    </source>
</evidence>
<dbReference type="STRING" id="1210090.GCA_001613185_02372"/>
<dbReference type="Proteomes" id="UP000252586">
    <property type="component" value="Unassembled WGS sequence"/>
</dbReference>
<proteinExistence type="predicted"/>
<organism evidence="1 2">
    <name type="scientific">Nocardia puris</name>
    <dbReference type="NCBI Taxonomy" id="208602"/>
    <lineage>
        <taxon>Bacteria</taxon>
        <taxon>Bacillati</taxon>
        <taxon>Actinomycetota</taxon>
        <taxon>Actinomycetes</taxon>
        <taxon>Mycobacteriales</taxon>
        <taxon>Nocardiaceae</taxon>
        <taxon>Nocardia</taxon>
    </lineage>
</organism>
<dbReference type="SUPFAM" id="SSF55961">
    <property type="entry name" value="Bet v1-like"/>
    <property type="match status" value="1"/>
</dbReference>
<reference evidence="1 2" key="1">
    <citation type="submission" date="2018-06" db="EMBL/GenBank/DDBJ databases">
        <title>Genomic Encyclopedia of Type Strains, Phase IV (KMG-IV): sequencing the most valuable type-strain genomes for metagenomic binning, comparative biology and taxonomic classification.</title>
        <authorList>
            <person name="Goeker M."/>
        </authorList>
    </citation>
    <scope>NUCLEOTIDE SEQUENCE [LARGE SCALE GENOMIC DNA]</scope>
    <source>
        <strain evidence="1 2">DSM 44599</strain>
    </source>
</reference>
<dbReference type="RefSeq" id="WP_195126142.1">
    <property type="nucleotide sequence ID" value="NZ_CP107943.1"/>
</dbReference>
<dbReference type="EMBL" id="QNRE01000017">
    <property type="protein sequence ID" value="RBO84279.1"/>
    <property type="molecule type" value="Genomic_DNA"/>
</dbReference>
<protein>
    <recommendedName>
        <fullName evidence="3">Polyketide cyclase/dehydrase/lipid transport protein</fullName>
    </recommendedName>
</protein>
<dbReference type="AlphaFoldDB" id="A0A366D453"/>
<sequence>MRTRFEFDLHSLATPAQILELFTDFSANRPRRWPALSSRHYRVYDVGETTADVQEGQDFPPISARWVYDWSTPGLIRMHVVDSAHLAPGSLHELTIRPADDGGSDIHGLWDNTAIHPSARLGVGMMRLMGPKFFTTYYRRVFDGLAKEG</sequence>
<evidence type="ECO:0008006" key="3">
    <source>
        <dbReference type="Google" id="ProtNLM"/>
    </source>
</evidence>
<keyword evidence="2" id="KW-1185">Reference proteome</keyword>
<accession>A0A366D453</accession>
<name>A0A366D453_9NOCA</name>